<keyword evidence="4" id="KW-1185">Reference proteome</keyword>
<keyword evidence="1" id="KW-0479">Metal-binding</keyword>
<accession>A0A914RKF5</accession>
<proteinExistence type="predicted"/>
<evidence type="ECO:0000313" key="4">
    <source>
        <dbReference type="Proteomes" id="UP000887564"/>
    </source>
</evidence>
<name>A0A914RKF5_PAREQ</name>
<dbReference type="Pfam" id="PF02772">
    <property type="entry name" value="S-AdoMet_synt_M"/>
    <property type="match status" value="1"/>
</dbReference>
<evidence type="ECO:0000256" key="2">
    <source>
        <dbReference type="SAM" id="MobiDB-lite"/>
    </source>
</evidence>
<dbReference type="InterPro" id="IPR022629">
    <property type="entry name" value="S-AdoMet_synt_central"/>
</dbReference>
<evidence type="ECO:0000313" key="5">
    <source>
        <dbReference type="WBParaSite" id="PEQ_0000698901-mRNA-1"/>
    </source>
</evidence>
<evidence type="ECO:0000259" key="3">
    <source>
        <dbReference type="Pfam" id="PF02772"/>
    </source>
</evidence>
<feature type="compositionally biased region" description="Basic and acidic residues" evidence="2">
    <location>
        <begin position="64"/>
        <end position="81"/>
    </location>
</feature>
<dbReference type="GO" id="GO:0006556">
    <property type="term" value="P:S-adenosylmethionine biosynthetic process"/>
    <property type="evidence" value="ECO:0007669"/>
    <property type="project" value="InterPro"/>
</dbReference>
<protein>
    <submittedName>
        <fullName evidence="5">S-adenosylmethionine synthetase central domain-containing protein</fullName>
    </submittedName>
</protein>
<reference evidence="5" key="1">
    <citation type="submission" date="2022-11" db="UniProtKB">
        <authorList>
            <consortium name="WormBaseParasite"/>
        </authorList>
    </citation>
    <scope>IDENTIFICATION</scope>
</reference>
<feature type="region of interest" description="Disordered" evidence="2">
    <location>
        <begin position="36"/>
        <end position="81"/>
    </location>
</feature>
<organism evidence="4 5">
    <name type="scientific">Parascaris equorum</name>
    <name type="common">Equine roundworm</name>
    <dbReference type="NCBI Taxonomy" id="6256"/>
    <lineage>
        <taxon>Eukaryota</taxon>
        <taxon>Metazoa</taxon>
        <taxon>Ecdysozoa</taxon>
        <taxon>Nematoda</taxon>
        <taxon>Chromadorea</taxon>
        <taxon>Rhabditida</taxon>
        <taxon>Spirurina</taxon>
        <taxon>Ascaridomorpha</taxon>
        <taxon>Ascaridoidea</taxon>
        <taxon>Ascarididae</taxon>
        <taxon>Parascaris</taxon>
    </lineage>
</organism>
<dbReference type="GO" id="GO:0046872">
    <property type="term" value="F:metal ion binding"/>
    <property type="evidence" value="ECO:0007669"/>
    <property type="project" value="UniProtKB-KW"/>
</dbReference>
<dbReference type="GO" id="GO:0004478">
    <property type="term" value="F:methionine adenosyltransferase activity"/>
    <property type="evidence" value="ECO:0007669"/>
    <property type="project" value="InterPro"/>
</dbReference>
<sequence>MFGYATDETEELMPLSLLLAHKLLARLHELRRDGTLPWALPDSKSQVSNELGFSDGAEDSEDGQVEKGTRRDDGSISESHR</sequence>
<evidence type="ECO:0000256" key="1">
    <source>
        <dbReference type="ARBA" id="ARBA00022723"/>
    </source>
</evidence>
<feature type="domain" description="S-adenosylmethionine synthetase central" evidence="3">
    <location>
        <begin position="1"/>
        <end position="50"/>
    </location>
</feature>
<dbReference type="WBParaSite" id="PEQ_0000698901-mRNA-1">
    <property type="protein sequence ID" value="PEQ_0000698901-mRNA-1"/>
    <property type="gene ID" value="PEQ_0000698901"/>
</dbReference>
<dbReference type="AlphaFoldDB" id="A0A914RKF5"/>
<dbReference type="Proteomes" id="UP000887564">
    <property type="component" value="Unplaced"/>
</dbReference>
<dbReference type="PANTHER" id="PTHR11964">
    <property type="entry name" value="S-ADENOSYLMETHIONINE SYNTHETASE"/>
    <property type="match status" value="1"/>
</dbReference>
<dbReference type="SUPFAM" id="SSF55973">
    <property type="entry name" value="S-adenosylmethionine synthetase"/>
    <property type="match status" value="1"/>
</dbReference>
<dbReference type="InterPro" id="IPR002133">
    <property type="entry name" value="S-AdoMet_synthetase"/>
</dbReference>
<dbReference type="GO" id="GO:0005524">
    <property type="term" value="F:ATP binding"/>
    <property type="evidence" value="ECO:0007669"/>
    <property type="project" value="InterPro"/>
</dbReference>
<dbReference type="Gene3D" id="3.30.300.10">
    <property type="match status" value="1"/>
</dbReference>
<dbReference type="InterPro" id="IPR022636">
    <property type="entry name" value="S-AdoMet_synthetase_sfam"/>
</dbReference>